<dbReference type="PANTHER" id="PTHR41775:SF1">
    <property type="entry name" value="PEPTIDASE M6-LIKE DOMAIN-CONTAINING PROTEIN"/>
    <property type="match status" value="1"/>
</dbReference>
<feature type="compositionally biased region" description="Basic and acidic residues" evidence="1">
    <location>
        <begin position="598"/>
        <end position="607"/>
    </location>
</feature>
<dbReference type="SUPFAM" id="SSF55486">
    <property type="entry name" value="Metalloproteases ('zincins'), catalytic domain"/>
    <property type="match status" value="1"/>
</dbReference>
<feature type="region of interest" description="Disordered" evidence="1">
    <location>
        <begin position="399"/>
        <end position="426"/>
    </location>
</feature>
<gene>
    <name evidence="2" type="ORF">OAUR00152_LOCUS38573</name>
</gene>
<dbReference type="PANTHER" id="PTHR41775">
    <property type="entry name" value="SECRETED PROTEIN-RELATED"/>
    <property type="match status" value="1"/>
</dbReference>
<feature type="region of interest" description="Disordered" evidence="1">
    <location>
        <begin position="108"/>
        <end position="127"/>
    </location>
</feature>
<evidence type="ECO:0000313" key="2">
    <source>
        <dbReference type="EMBL" id="CAE2282727.1"/>
    </source>
</evidence>
<protein>
    <recommendedName>
        <fullName evidence="3">Peptidase M6-like domain-containing protein</fullName>
    </recommendedName>
</protein>
<feature type="compositionally biased region" description="Acidic residues" evidence="1">
    <location>
        <begin position="109"/>
        <end position="126"/>
    </location>
</feature>
<feature type="compositionally biased region" description="Basic and acidic residues" evidence="1">
    <location>
        <begin position="639"/>
        <end position="654"/>
    </location>
</feature>
<evidence type="ECO:0008006" key="3">
    <source>
        <dbReference type="Google" id="ProtNLM"/>
    </source>
</evidence>
<feature type="region of interest" description="Disordered" evidence="1">
    <location>
        <begin position="499"/>
        <end position="537"/>
    </location>
</feature>
<name>A0A7S4NEC6_9STRA</name>
<proteinExistence type="predicted"/>
<accession>A0A7S4NEC6</accession>
<evidence type="ECO:0000256" key="1">
    <source>
        <dbReference type="SAM" id="MobiDB-lite"/>
    </source>
</evidence>
<sequence>MSILVVPLSWSDTPSERDRVPHDVLETILDSPSPNVTYAPTGSVRSAFLEYSYGQFMFDVHLLKEWIEVSRTERWSANGASGFTSNVYEGLREALDYVEVNGLISEQFGADEDGREDESEDDEDEGFASVSDFDGVLFLHTGYGAEFYGKDCDTDAESSDRLWVHARQFEWTSPLNSSDKHTIKYVLASSYHGNCGTTPLRIGMVCHELGHLLGWIDLYGGSNEPGIGVGYYDVMAYAWGTDNSLHYPSHPSPWTKIGAGWVDPIVIKYDGLYSLNASSLYPHAYKIPGGPRTPKREYLLIENRYGAGLDARMRTPYLGSERGGGLVIYHVDDDADMSRSGYPGHAPPGRRNRKNGVEWPECGWHYRVAILPADGRYDLERGRNIGDADDLWHGGTAAKMNELGPGREDGEGEPGPYPNTDSYRNGNIQRTGVRLYDFGPPGEIMSFRVEGLGVRMEKQGEDEYEFKVVGQDEDEDEDDATSSITDAIPAAAMAAGSTPAVGAAKGETGSAAASPTATSTTTTTTSTAKGAAATAGSDVSIRTATTTTTAAAAASRTVSKEGVVDNDELDDNGPRDDEEKEDKEIDGDDPEEEEDLETHDAKRHEKWNMFYPLPRSAVAPHAEEAAEGEEGGRGGEGTDAAHFEEGHEGFEPSE</sequence>
<dbReference type="EMBL" id="HBKQ01056299">
    <property type="protein sequence ID" value="CAE2282727.1"/>
    <property type="molecule type" value="Transcribed_RNA"/>
</dbReference>
<reference evidence="2" key="1">
    <citation type="submission" date="2021-01" db="EMBL/GenBank/DDBJ databases">
        <authorList>
            <person name="Corre E."/>
            <person name="Pelletier E."/>
            <person name="Niang G."/>
            <person name="Scheremetjew M."/>
            <person name="Finn R."/>
            <person name="Kale V."/>
            <person name="Holt S."/>
            <person name="Cochrane G."/>
            <person name="Meng A."/>
            <person name="Brown T."/>
            <person name="Cohen L."/>
        </authorList>
    </citation>
    <scope>NUCLEOTIDE SEQUENCE</scope>
    <source>
        <strain evidence="2">Isolate 1302-5</strain>
    </source>
</reference>
<feature type="region of interest" description="Disordered" evidence="1">
    <location>
        <begin position="549"/>
        <end position="654"/>
    </location>
</feature>
<organism evidence="2">
    <name type="scientific">Odontella aurita</name>
    <dbReference type="NCBI Taxonomy" id="265563"/>
    <lineage>
        <taxon>Eukaryota</taxon>
        <taxon>Sar</taxon>
        <taxon>Stramenopiles</taxon>
        <taxon>Ochrophyta</taxon>
        <taxon>Bacillariophyta</taxon>
        <taxon>Mediophyceae</taxon>
        <taxon>Biddulphiophycidae</taxon>
        <taxon>Eupodiscales</taxon>
        <taxon>Odontellaceae</taxon>
        <taxon>Odontella</taxon>
    </lineage>
</organism>
<dbReference type="AlphaFoldDB" id="A0A7S4NEC6"/>
<feature type="compositionally biased region" description="Acidic residues" evidence="1">
    <location>
        <begin position="578"/>
        <end position="597"/>
    </location>
</feature>